<feature type="region of interest" description="Disordered" evidence="7">
    <location>
        <begin position="394"/>
        <end position="426"/>
    </location>
</feature>
<keyword evidence="5 6" id="KW-0472">Membrane</keyword>
<comment type="caution">
    <text evidence="10">The sequence shown here is derived from an EMBL/GenBank/DDBJ whole genome shotgun (WGS) entry which is preliminary data.</text>
</comment>
<evidence type="ECO:0000256" key="6">
    <source>
        <dbReference type="PROSITE-ProRule" id="PRU00205"/>
    </source>
</evidence>
<dbReference type="GO" id="GO:0046513">
    <property type="term" value="P:ceramide biosynthetic process"/>
    <property type="evidence" value="ECO:0007669"/>
    <property type="project" value="InterPro"/>
</dbReference>
<evidence type="ECO:0000256" key="7">
    <source>
        <dbReference type="SAM" id="MobiDB-lite"/>
    </source>
</evidence>
<dbReference type="OrthoDB" id="537032at2759"/>
<dbReference type="PROSITE" id="PS50922">
    <property type="entry name" value="TLC"/>
    <property type="match status" value="1"/>
</dbReference>
<dbReference type="EMBL" id="MTYH01000114">
    <property type="protein sequence ID" value="PNP38113.1"/>
    <property type="molecule type" value="Genomic_DNA"/>
</dbReference>
<name>A0A2K0SXV8_9HYPO</name>
<feature type="transmembrane region" description="Helical" evidence="8">
    <location>
        <begin position="161"/>
        <end position="182"/>
    </location>
</feature>
<dbReference type="Proteomes" id="UP000236546">
    <property type="component" value="Unassembled WGS sequence"/>
</dbReference>
<dbReference type="PANTHER" id="PTHR12560">
    <property type="entry name" value="LONGEVITY ASSURANCE FACTOR 1 LAG1"/>
    <property type="match status" value="1"/>
</dbReference>
<evidence type="ECO:0000313" key="11">
    <source>
        <dbReference type="Proteomes" id="UP000236546"/>
    </source>
</evidence>
<sequence>MARFDIDALCSSSHPERLIEMKSDLEATAHAPEQLVSKDGRLVEMRPRKRSESNCRSLKQLFLDNQAGIVFNLVLLLYLTQLMIPRARPFTRPFLWLSHYNPSTGKYAVGFNDIYYVIYYLVLFTGLRDGLMNGVLGPLGRRWGISSVKDQARFAEQTWMICYYCFFWPLGVYIWYSSPYFLNMAELWTDWPSREITGTMKFYFLAQLAFWIQQVYVINIEKQRKDYWQMLSHHVVTIGLVVASYAYHFTRVGNLILIIMDIVDIVFPLAKCAKYLGYNTLCDILFGLFVVVWLSTRHVFFLMVIRSVYFDVPAIVPQTCFQGGMHNLQGPLPQPSGWSWLLEPLRDPEGLICFNQSTFTGFFSYLVALQGIMVMWSYAILKVVVKVLSGQNAEDIRSDDEEEEDVGELEEEELEEEEENEADYRYLEEEADVDDGIVKAWERRRLALPKRSGSSSALHLPGHSDRKEFLNRIGCEKQID</sequence>
<proteinExistence type="inferred from homology"/>
<dbReference type="GO" id="GO:0016020">
    <property type="term" value="C:membrane"/>
    <property type="evidence" value="ECO:0007669"/>
    <property type="project" value="UniProtKB-SubCell"/>
</dbReference>
<dbReference type="Pfam" id="PF03798">
    <property type="entry name" value="TRAM_LAG1_CLN8"/>
    <property type="match status" value="1"/>
</dbReference>
<dbReference type="SMART" id="SM00724">
    <property type="entry name" value="TLC"/>
    <property type="match status" value="1"/>
</dbReference>
<accession>A0A2K0SXV8</accession>
<evidence type="ECO:0000256" key="8">
    <source>
        <dbReference type="SAM" id="Phobius"/>
    </source>
</evidence>
<feature type="transmembrane region" description="Helical" evidence="8">
    <location>
        <begin position="362"/>
        <end position="381"/>
    </location>
</feature>
<evidence type="ECO:0000313" key="10">
    <source>
        <dbReference type="EMBL" id="PNP38113.1"/>
    </source>
</evidence>
<comment type="subcellular location">
    <subcellularLocation>
        <location evidence="1">Membrane</location>
        <topology evidence="1">Multi-pass membrane protein</topology>
    </subcellularLocation>
</comment>
<evidence type="ECO:0000256" key="2">
    <source>
        <dbReference type="ARBA" id="ARBA00009808"/>
    </source>
</evidence>
<gene>
    <name evidence="10" type="ORF">TGAMA5MH_09977</name>
</gene>
<organism evidence="10 11">
    <name type="scientific">Trichoderma gamsii</name>
    <dbReference type="NCBI Taxonomy" id="398673"/>
    <lineage>
        <taxon>Eukaryota</taxon>
        <taxon>Fungi</taxon>
        <taxon>Dikarya</taxon>
        <taxon>Ascomycota</taxon>
        <taxon>Pezizomycotina</taxon>
        <taxon>Sordariomycetes</taxon>
        <taxon>Hypocreomycetidae</taxon>
        <taxon>Hypocreales</taxon>
        <taxon>Hypocreaceae</taxon>
        <taxon>Trichoderma</taxon>
    </lineage>
</organism>
<dbReference type="InterPro" id="IPR006634">
    <property type="entry name" value="TLC-dom"/>
</dbReference>
<feature type="transmembrane region" description="Helical" evidence="8">
    <location>
        <begin position="202"/>
        <end position="219"/>
    </location>
</feature>
<comment type="similarity">
    <text evidence="2">Belongs to the sphingosine N-acyltransferase family.</text>
</comment>
<dbReference type="AlphaFoldDB" id="A0A2K0SXV8"/>
<dbReference type="GO" id="GO:0050291">
    <property type="term" value="F:sphingosine N-acyltransferase activity"/>
    <property type="evidence" value="ECO:0007669"/>
    <property type="project" value="InterPro"/>
</dbReference>
<dbReference type="PANTHER" id="PTHR12560:SF0">
    <property type="entry name" value="LD18904P"/>
    <property type="match status" value="1"/>
</dbReference>
<feature type="domain" description="TLC" evidence="9">
    <location>
        <begin position="152"/>
        <end position="389"/>
    </location>
</feature>
<evidence type="ECO:0000256" key="1">
    <source>
        <dbReference type="ARBA" id="ARBA00004141"/>
    </source>
</evidence>
<dbReference type="InterPro" id="IPR016439">
    <property type="entry name" value="Lag1/Lac1-like"/>
</dbReference>
<keyword evidence="3 6" id="KW-0812">Transmembrane</keyword>
<evidence type="ECO:0000259" key="9">
    <source>
        <dbReference type="PROSITE" id="PS50922"/>
    </source>
</evidence>
<evidence type="ECO:0000256" key="5">
    <source>
        <dbReference type="ARBA" id="ARBA00023136"/>
    </source>
</evidence>
<protein>
    <recommendedName>
        <fullName evidence="9">TLC domain-containing protein</fullName>
    </recommendedName>
</protein>
<evidence type="ECO:0000256" key="3">
    <source>
        <dbReference type="ARBA" id="ARBA00022692"/>
    </source>
</evidence>
<feature type="transmembrane region" description="Helical" evidence="8">
    <location>
        <begin position="66"/>
        <end position="84"/>
    </location>
</feature>
<keyword evidence="4 8" id="KW-1133">Transmembrane helix</keyword>
<feature type="compositionally biased region" description="Acidic residues" evidence="7">
    <location>
        <begin position="397"/>
        <end position="421"/>
    </location>
</feature>
<reference evidence="10 11" key="1">
    <citation type="submission" date="2017-02" db="EMBL/GenBank/DDBJ databases">
        <title>Genomes of Trichoderma spp. with biocontrol activity.</title>
        <authorList>
            <person name="Gardiner D."/>
            <person name="Kazan K."/>
            <person name="Vos C."/>
            <person name="Harvey P."/>
        </authorList>
    </citation>
    <scope>NUCLEOTIDE SEQUENCE [LARGE SCALE GENOMIC DNA]</scope>
    <source>
        <strain evidence="10 11">A5MH</strain>
    </source>
</reference>
<evidence type="ECO:0000256" key="4">
    <source>
        <dbReference type="ARBA" id="ARBA00022989"/>
    </source>
</evidence>
<feature type="transmembrane region" description="Helical" evidence="8">
    <location>
        <begin position="231"/>
        <end position="249"/>
    </location>
</feature>